<accession>A0AAD5LQL7</accession>
<evidence type="ECO:0000313" key="2">
    <source>
        <dbReference type="EMBL" id="KAJ0389161.1"/>
    </source>
</evidence>
<name>A0AAD5LQL7_PYTIN</name>
<organism evidence="2 3">
    <name type="scientific">Pythium insidiosum</name>
    <name type="common">Pythiosis disease agent</name>
    <dbReference type="NCBI Taxonomy" id="114742"/>
    <lineage>
        <taxon>Eukaryota</taxon>
        <taxon>Sar</taxon>
        <taxon>Stramenopiles</taxon>
        <taxon>Oomycota</taxon>
        <taxon>Peronosporomycetes</taxon>
        <taxon>Pythiales</taxon>
        <taxon>Pythiaceae</taxon>
        <taxon>Pythium</taxon>
    </lineage>
</organism>
<dbReference type="Proteomes" id="UP001209570">
    <property type="component" value="Unassembled WGS sequence"/>
</dbReference>
<comment type="caution">
    <text evidence="2">The sequence shown here is derived from an EMBL/GenBank/DDBJ whole genome shotgun (WGS) entry which is preliminary data.</text>
</comment>
<gene>
    <name evidence="1" type="ORF">P43SY_010831</name>
    <name evidence="2" type="ORF">P43SY_011829</name>
</gene>
<reference evidence="2" key="1">
    <citation type="submission" date="2021-12" db="EMBL/GenBank/DDBJ databases">
        <title>Prjna785345.</title>
        <authorList>
            <person name="Rujirawat T."/>
            <person name="Krajaejun T."/>
        </authorList>
    </citation>
    <scope>NUCLEOTIDE SEQUENCE</scope>
    <source>
        <strain evidence="2">Pi057C3</strain>
    </source>
</reference>
<dbReference type="EMBL" id="JAKCXM010004629">
    <property type="protein sequence ID" value="KAJ0389161.1"/>
    <property type="molecule type" value="Genomic_DNA"/>
</dbReference>
<evidence type="ECO:0000313" key="1">
    <source>
        <dbReference type="EMBL" id="KAJ0389160.1"/>
    </source>
</evidence>
<proteinExistence type="predicted"/>
<protein>
    <submittedName>
        <fullName evidence="2">Uncharacterized protein</fullName>
    </submittedName>
</protein>
<sequence>MDAASLLGNYEVTQLLLQFGARVGGLSLHFAERRRDLRLQALLMDRYYEQHFQRLGIENRPSSVLS</sequence>
<keyword evidence="3" id="KW-1185">Reference proteome</keyword>
<dbReference type="AlphaFoldDB" id="A0AAD5LQL7"/>
<dbReference type="EMBL" id="JAKCXM010004631">
    <property type="protein sequence ID" value="KAJ0389160.1"/>
    <property type="molecule type" value="Genomic_DNA"/>
</dbReference>
<evidence type="ECO:0000313" key="3">
    <source>
        <dbReference type="Proteomes" id="UP001209570"/>
    </source>
</evidence>